<organism evidence="2">
    <name type="scientific">Arundo donax</name>
    <name type="common">Giant reed</name>
    <name type="synonym">Donax arundinaceus</name>
    <dbReference type="NCBI Taxonomy" id="35708"/>
    <lineage>
        <taxon>Eukaryota</taxon>
        <taxon>Viridiplantae</taxon>
        <taxon>Streptophyta</taxon>
        <taxon>Embryophyta</taxon>
        <taxon>Tracheophyta</taxon>
        <taxon>Spermatophyta</taxon>
        <taxon>Magnoliopsida</taxon>
        <taxon>Liliopsida</taxon>
        <taxon>Poales</taxon>
        <taxon>Poaceae</taxon>
        <taxon>PACMAD clade</taxon>
        <taxon>Arundinoideae</taxon>
        <taxon>Arundineae</taxon>
        <taxon>Arundo</taxon>
    </lineage>
</organism>
<feature type="region of interest" description="Disordered" evidence="1">
    <location>
        <begin position="29"/>
        <end position="83"/>
    </location>
</feature>
<name>A0A0A9ECE9_ARUDO</name>
<feature type="compositionally biased region" description="Low complexity" evidence="1">
    <location>
        <begin position="30"/>
        <end position="49"/>
    </location>
</feature>
<protein>
    <submittedName>
        <fullName evidence="2">Uncharacterized protein</fullName>
    </submittedName>
</protein>
<accession>A0A0A9ECE9</accession>
<feature type="compositionally biased region" description="Basic residues" evidence="1">
    <location>
        <begin position="61"/>
        <end position="70"/>
    </location>
</feature>
<reference evidence="2" key="1">
    <citation type="submission" date="2014-09" db="EMBL/GenBank/DDBJ databases">
        <authorList>
            <person name="Magalhaes I.L.F."/>
            <person name="Oliveira U."/>
            <person name="Santos F.R."/>
            <person name="Vidigal T.H.D.A."/>
            <person name="Brescovit A.D."/>
            <person name="Santos A.J."/>
        </authorList>
    </citation>
    <scope>NUCLEOTIDE SEQUENCE</scope>
    <source>
        <tissue evidence="2">Shoot tissue taken approximately 20 cm above the soil surface</tissue>
    </source>
</reference>
<sequence>MPILSFDPLVGFIGSPVSLLVIGHGRSAVRRSTSTTTTTNSPAPTGPSAAAPPAPATASRPHLRSPHRARTAHDASVDIYQSRPGEAATTRLLSPRAPARALVPLIEALCLWRAVWSSFIAEGAYQHSLPSFDRHMAL</sequence>
<dbReference type="EMBL" id="GBRH01201187">
    <property type="protein sequence ID" value="JAD96708.1"/>
    <property type="molecule type" value="Transcribed_RNA"/>
</dbReference>
<proteinExistence type="predicted"/>
<reference evidence="2" key="2">
    <citation type="journal article" date="2015" name="Data Brief">
        <title>Shoot transcriptome of the giant reed, Arundo donax.</title>
        <authorList>
            <person name="Barrero R.A."/>
            <person name="Guerrero F.D."/>
            <person name="Moolhuijzen P."/>
            <person name="Goolsby J.A."/>
            <person name="Tidwell J."/>
            <person name="Bellgard S.E."/>
            <person name="Bellgard M.I."/>
        </authorList>
    </citation>
    <scope>NUCLEOTIDE SEQUENCE</scope>
    <source>
        <tissue evidence="2">Shoot tissue taken approximately 20 cm above the soil surface</tissue>
    </source>
</reference>
<evidence type="ECO:0000256" key="1">
    <source>
        <dbReference type="SAM" id="MobiDB-lite"/>
    </source>
</evidence>
<dbReference type="AlphaFoldDB" id="A0A0A9ECE9"/>
<evidence type="ECO:0000313" key="2">
    <source>
        <dbReference type="EMBL" id="JAD96708.1"/>
    </source>
</evidence>